<evidence type="ECO:0000313" key="2">
    <source>
        <dbReference type="Proteomes" id="UP001321700"/>
    </source>
</evidence>
<dbReference type="EMBL" id="JAVBIK010000001">
    <property type="protein sequence ID" value="MDT7518841.1"/>
    <property type="molecule type" value="Genomic_DNA"/>
</dbReference>
<reference evidence="1 2" key="1">
    <citation type="submission" date="2023-08" db="EMBL/GenBank/DDBJ databases">
        <title>Rhodoferax potami sp. nov. and Rhodoferax mekongensis sp. nov., isolated from the Mekong River in Thailand.</title>
        <authorList>
            <person name="Kitikhun S."/>
            <person name="Charoenyingcharoen P."/>
            <person name="Siriarchawattana P."/>
            <person name="Likhitrattanapisal S."/>
            <person name="Nilsakha T."/>
            <person name="Chanpet A."/>
            <person name="Rattanawaree P."/>
            <person name="Ingsriswang S."/>
        </authorList>
    </citation>
    <scope>NUCLEOTIDE SEQUENCE [LARGE SCALE GENOMIC DNA]</scope>
    <source>
        <strain evidence="1 2">TBRC 17660</strain>
    </source>
</reference>
<organism evidence="1 2">
    <name type="scientific">Rhodoferax potami</name>
    <dbReference type="NCBI Taxonomy" id="3068338"/>
    <lineage>
        <taxon>Bacteria</taxon>
        <taxon>Pseudomonadati</taxon>
        <taxon>Pseudomonadota</taxon>
        <taxon>Betaproteobacteria</taxon>
        <taxon>Burkholderiales</taxon>
        <taxon>Comamonadaceae</taxon>
        <taxon>Rhodoferax</taxon>
    </lineage>
</organism>
<evidence type="ECO:0000313" key="1">
    <source>
        <dbReference type="EMBL" id="MDT7518841.1"/>
    </source>
</evidence>
<protein>
    <submittedName>
        <fullName evidence="1">Uncharacterized protein</fullName>
    </submittedName>
</protein>
<accession>A0ABU3KMV2</accession>
<name>A0ABU3KMV2_9BURK</name>
<proteinExistence type="predicted"/>
<comment type="caution">
    <text evidence="1">The sequence shown here is derived from an EMBL/GenBank/DDBJ whole genome shotgun (WGS) entry which is preliminary data.</text>
</comment>
<gene>
    <name evidence="1" type="ORF">RAE19_08995</name>
</gene>
<dbReference type="RefSeq" id="WP_313874557.1">
    <property type="nucleotide sequence ID" value="NZ_JAVBIK010000001.1"/>
</dbReference>
<sequence>MPVNIRLDDDGTPYIRPLRQATAGPVDTEALAPAAWTRLAA</sequence>
<dbReference type="Proteomes" id="UP001321700">
    <property type="component" value="Unassembled WGS sequence"/>
</dbReference>
<keyword evidence="2" id="KW-1185">Reference proteome</keyword>